<dbReference type="OrthoDB" id="1294at2759"/>
<dbReference type="InterPro" id="IPR037237">
    <property type="entry name" value="IlvD/EDD_N"/>
</dbReference>
<organism evidence="1 2">
    <name type="scientific">Aspergillus heteromorphus CBS 117.55</name>
    <dbReference type="NCBI Taxonomy" id="1448321"/>
    <lineage>
        <taxon>Eukaryota</taxon>
        <taxon>Fungi</taxon>
        <taxon>Dikarya</taxon>
        <taxon>Ascomycota</taxon>
        <taxon>Pezizomycotina</taxon>
        <taxon>Eurotiomycetes</taxon>
        <taxon>Eurotiomycetidae</taxon>
        <taxon>Eurotiales</taxon>
        <taxon>Aspergillaceae</taxon>
        <taxon>Aspergillus</taxon>
        <taxon>Aspergillus subgen. Circumdati</taxon>
    </lineage>
</organism>
<evidence type="ECO:0000313" key="2">
    <source>
        <dbReference type="Proteomes" id="UP000247233"/>
    </source>
</evidence>
<dbReference type="Proteomes" id="UP000247233">
    <property type="component" value="Unassembled WGS sequence"/>
</dbReference>
<sequence length="64" mass="7177">MQPVGELLGEKSYQAGGLPAIIVELLDAGKLNIDVMTWDRRMIWTYDNPLFPDAGFLHLRCTGE</sequence>
<protein>
    <submittedName>
        <fullName evidence="1">Uncharacterized protein</fullName>
    </submittedName>
</protein>
<proteinExistence type="predicted"/>
<comment type="caution">
    <text evidence="1">The sequence shown here is derived from an EMBL/GenBank/DDBJ whole genome shotgun (WGS) entry which is preliminary data.</text>
</comment>
<dbReference type="VEuPathDB" id="FungiDB:BO70DRAFT_359269"/>
<name>A0A317WXJ8_9EURO</name>
<dbReference type="AlphaFoldDB" id="A0A317WXJ8"/>
<dbReference type="STRING" id="1448321.A0A317WXJ8"/>
<accession>A0A317WXJ8</accession>
<dbReference type="GeneID" id="37064740"/>
<dbReference type="SUPFAM" id="SSF143975">
    <property type="entry name" value="IlvD/EDD N-terminal domain-like"/>
    <property type="match status" value="1"/>
</dbReference>
<dbReference type="RefSeq" id="XP_025402157.1">
    <property type="nucleotide sequence ID" value="XM_025542503.1"/>
</dbReference>
<gene>
    <name evidence="1" type="ORF">BO70DRAFT_359269</name>
</gene>
<dbReference type="EMBL" id="MSFL01000004">
    <property type="protein sequence ID" value="PWY88970.1"/>
    <property type="molecule type" value="Genomic_DNA"/>
</dbReference>
<reference evidence="1 2" key="1">
    <citation type="submission" date="2016-12" db="EMBL/GenBank/DDBJ databases">
        <title>The genomes of Aspergillus section Nigri reveals drivers in fungal speciation.</title>
        <authorList>
            <consortium name="DOE Joint Genome Institute"/>
            <person name="Vesth T.C."/>
            <person name="Nybo J."/>
            <person name="Theobald S."/>
            <person name="Brandl J."/>
            <person name="Frisvad J.C."/>
            <person name="Nielsen K.F."/>
            <person name="Lyhne E.K."/>
            <person name="Kogle M.E."/>
            <person name="Kuo A."/>
            <person name="Riley R."/>
            <person name="Clum A."/>
            <person name="Nolan M."/>
            <person name="Lipzen A."/>
            <person name="Salamov A."/>
            <person name="Henrissat B."/>
            <person name="Wiebenga A."/>
            <person name="De Vries R.P."/>
            <person name="Grigoriev I.V."/>
            <person name="Mortensen U.H."/>
            <person name="Andersen M.R."/>
            <person name="Baker S.E."/>
        </authorList>
    </citation>
    <scope>NUCLEOTIDE SEQUENCE [LARGE SCALE GENOMIC DNA]</scope>
    <source>
        <strain evidence="1 2">CBS 117.55</strain>
    </source>
</reference>
<keyword evidence="2" id="KW-1185">Reference proteome</keyword>
<evidence type="ECO:0000313" key="1">
    <source>
        <dbReference type="EMBL" id="PWY88970.1"/>
    </source>
</evidence>